<feature type="domain" description="Response regulatory" evidence="15">
    <location>
        <begin position="528"/>
        <end position="641"/>
    </location>
</feature>
<evidence type="ECO:0000256" key="8">
    <source>
        <dbReference type="ARBA" id="ARBA00022840"/>
    </source>
</evidence>
<dbReference type="InterPro" id="IPR005467">
    <property type="entry name" value="His_kinase_dom"/>
</dbReference>
<keyword evidence="13" id="KW-0175">Coiled coil</keyword>
<dbReference type="FunFam" id="1.10.287.130:FF:000038">
    <property type="entry name" value="Sensory transduction histidine kinase"/>
    <property type="match status" value="1"/>
</dbReference>
<dbReference type="Pfam" id="PF08447">
    <property type="entry name" value="PAS_3"/>
    <property type="match status" value="2"/>
</dbReference>
<dbReference type="RefSeq" id="WP_127727098.1">
    <property type="nucleotide sequence ID" value="NZ_SACP01000001.1"/>
</dbReference>
<dbReference type="FunFam" id="3.30.565.10:FF:000010">
    <property type="entry name" value="Sensor histidine kinase RcsC"/>
    <property type="match status" value="1"/>
</dbReference>
<dbReference type="CDD" id="cd17574">
    <property type="entry name" value="REC_OmpR"/>
    <property type="match status" value="1"/>
</dbReference>
<dbReference type="PRINTS" id="PR00344">
    <property type="entry name" value="BCTRLSENSOR"/>
</dbReference>
<dbReference type="Pfam" id="PF00512">
    <property type="entry name" value="HisKA"/>
    <property type="match status" value="1"/>
</dbReference>
<evidence type="ECO:0000256" key="7">
    <source>
        <dbReference type="ARBA" id="ARBA00022777"/>
    </source>
</evidence>
<feature type="domain" description="PAC" evidence="17">
    <location>
        <begin position="83"/>
        <end position="135"/>
    </location>
</feature>
<evidence type="ECO:0000256" key="5">
    <source>
        <dbReference type="ARBA" id="ARBA00022679"/>
    </source>
</evidence>
<dbReference type="InterPro" id="IPR003594">
    <property type="entry name" value="HATPase_dom"/>
</dbReference>
<evidence type="ECO:0000256" key="4">
    <source>
        <dbReference type="ARBA" id="ARBA00022553"/>
    </source>
</evidence>
<dbReference type="CDD" id="cd00130">
    <property type="entry name" value="PAS"/>
    <property type="match status" value="2"/>
</dbReference>
<dbReference type="SMART" id="SM00448">
    <property type="entry name" value="REC"/>
    <property type="match status" value="2"/>
</dbReference>
<dbReference type="PROSITE" id="PS50113">
    <property type="entry name" value="PAC"/>
    <property type="match status" value="2"/>
</dbReference>
<evidence type="ECO:0000256" key="13">
    <source>
        <dbReference type="SAM" id="Coils"/>
    </source>
</evidence>
<dbReference type="NCBIfam" id="TIGR00229">
    <property type="entry name" value="sensory_box"/>
    <property type="match status" value="2"/>
</dbReference>
<dbReference type="EMBL" id="SACP01000001">
    <property type="protein sequence ID" value="RVU21855.1"/>
    <property type="molecule type" value="Genomic_DNA"/>
</dbReference>
<feature type="modified residue" description="4-aspartylphosphate" evidence="12">
    <location>
        <position position="577"/>
    </location>
</feature>
<evidence type="ECO:0000256" key="10">
    <source>
        <dbReference type="ARBA" id="ARBA00023136"/>
    </source>
</evidence>
<feature type="domain" description="PAS" evidence="16">
    <location>
        <begin position="10"/>
        <end position="80"/>
    </location>
</feature>
<dbReference type="PROSITE" id="PS50109">
    <property type="entry name" value="HIS_KIN"/>
    <property type="match status" value="1"/>
</dbReference>
<dbReference type="InterPro" id="IPR001789">
    <property type="entry name" value="Sig_transdc_resp-reg_receiver"/>
</dbReference>
<dbReference type="EC" id="2.7.13.3" evidence="3"/>
<dbReference type="InterPro" id="IPR013655">
    <property type="entry name" value="PAS_fold_3"/>
</dbReference>
<accession>A0A437PHY1</accession>
<dbReference type="OrthoDB" id="9810730at2"/>
<dbReference type="SMART" id="SM00091">
    <property type="entry name" value="PAS"/>
    <property type="match status" value="2"/>
</dbReference>
<evidence type="ECO:0000259" key="14">
    <source>
        <dbReference type="PROSITE" id="PS50109"/>
    </source>
</evidence>
<protein>
    <recommendedName>
        <fullName evidence="3">histidine kinase</fullName>
        <ecNumber evidence="3">2.7.13.3</ecNumber>
    </recommendedName>
</protein>
<feature type="domain" description="PAC" evidence="17">
    <location>
        <begin position="209"/>
        <end position="261"/>
    </location>
</feature>
<evidence type="ECO:0000256" key="2">
    <source>
        <dbReference type="ARBA" id="ARBA00004370"/>
    </source>
</evidence>
<dbReference type="CDD" id="cd16922">
    <property type="entry name" value="HATPase_EvgS-ArcB-TorS-like"/>
    <property type="match status" value="1"/>
</dbReference>
<comment type="caution">
    <text evidence="18">The sequence shown here is derived from an EMBL/GenBank/DDBJ whole genome shotgun (WGS) entry which is preliminary data.</text>
</comment>
<evidence type="ECO:0000313" key="19">
    <source>
        <dbReference type="Proteomes" id="UP000286997"/>
    </source>
</evidence>
<evidence type="ECO:0000256" key="6">
    <source>
        <dbReference type="ARBA" id="ARBA00022741"/>
    </source>
</evidence>
<keyword evidence="19" id="KW-1185">Reference proteome</keyword>
<feature type="modified residue" description="4-aspartylphosphate" evidence="12">
    <location>
        <position position="697"/>
    </location>
</feature>
<dbReference type="PANTHER" id="PTHR43047">
    <property type="entry name" value="TWO-COMPONENT HISTIDINE PROTEIN KINASE"/>
    <property type="match status" value="1"/>
</dbReference>
<dbReference type="InterPro" id="IPR003661">
    <property type="entry name" value="HisK_dim/P_dom"/>
</dbReference>
<dbReference type="InterPro" id="IPR036890">
    <property type="entry name" value="HATPase_C_sf"/>
</dbReference>
<dbReference type="Gene3D" id="1.10.287.130">
    <property type="match status" value="1"/>
</dbReference>
<gene>
    <name evidence="18" type="ORF">EOE48_02065</name>
</gene>
<keyword evidence="8" id="KW-0067">ATP-binding</keyword>
<dbReference type="SMART" id="SM00086">
    <property type="entry name" value="PAC"/>
    <property type="match status" value="2"/>
</dbReference>
<dbReference type="InterPro" id="IPR035965">
    <property type="entry name" value="PAS-like_dom_sf"/>
</dbReference>
<dbReference type="GO" id="GO:0000155">
    <property type="term" value="F:phosphorelay sensor kinase activity"/>
    <property type="evidence" value="ECO:0007669"/>
    <property type="project" value="InterPro"/>
</dbReference>
<dbReference type="SUPFAM" id="SSF47384">
    <property type="entry name" value="Homodimeric domain of signal transducing histidine kinase"/>
    <property type="match status" value="1"/>
</dbReference>
<dbReference type="GO" id="GO:0005524">
    <property type="term" value="F:ATP binding"/>
    <property type="evidence" value="ECO:0007669"/>
    <property type="project" value="UniProtKB-KW"/>
</dbReference>
<dbReference type="SUPFAM" id="SSF52172">
    <property type="entry name" value="CheY-like"/>
    <property type="match status" value="2"/>
</dbReference>
<dbReference type="Pfam" id="PF00072">
    <property type="entry name" value="Response_reg"/>
    <property type="match status" value="2"/>
</dbReference>
<dbReference type="SMART" id="SM00388">
    <property type="entry name" value="HisKA"/>
    <property type="match status" value="1"/>
</dbReference>
<feature type="domain" description="Response regulatory" evidence="15">
    <location>
        <begin position="648"/>
        <end position="760"/>
    </location>
</feature>
<dbReference type="GO" id="GO:0009927">
    <property type="term" value="F:histidine phosphotransfer kinase activity"/>
    <property type="evidence" value="ECO:0007669"/>
    <property type="project" value="TreeGrafter"/>
</dbReference>
<dbReference type="PANTHER" id="PTHR43047:SF72">
    <property type="entry name" value="OSMOSENSING HISTIDINE PROTEIN KINASE SLN1"/>
    <property type="match status" value="1"/>
</dbReference>
<feature type="coiled-coil region" evidence="13">
    <location>
        <begin position="252"/>
        <end position="279"/>
    </location>
</feature>
<dbReference type="PROSITE" id="PS50112">
    <property type="entry name" value="PAS"/>
    <property type="match status" value="2"/>
</dbReference>
<dbReference type="InterPro" id="IPR036097">
    <property type="entry name" value="HisK_dim/P_sf"/>
</dbReference>
<dbReference type="InterPro" id="IPR011006">
    <property type="entry name" value="CheY-like_superfamily"/>
</dbReference>
<organism evidence="18 19">
    <name type="scientific">Methylobacterium oryzihabitans</name>
    <dbReference type="NCBI Taxonomy" id="2499852"/>
    <lineage>
        <taxon>Bacteria</taxon>
        <taxon>Pseudomonadati</taxon>
        <taxon>Pseudomonadota</taxon>
        <taxon>Alphaproteobacteria</taxon>
        <taxon>Hyphomicrobiales</taxon>
        <taxon>Methylobacteriaceae</taxon>
        <taxon>Methylobacterium</taxon>
    </lineage>
</organism>
<keyword evidence="5" id="KW-0808">Transferase</keyword>
<dbReference type="SMART" id="SM00387">
    <property type="entry name" value="HATPase_c"/>
    <property type="match status" value="1"/>
</dbReference>
<dbReference type="SUPFAM" id="SSF55785">
    <property type="entry name" value="PYP-like sensor domain (PAS domain)"/>
    <property type="match status" value="2"/>
</dbReference>
<dbReference type="GO" id="GO:0005886">
    <property type="term" value="C:plasma membrane"/>
    <property type="evidence" value="ECO:0007669"/>
    <property type="project" value="TreeGrafter"/>
</dbReference>
<evidence type="ECO:0000259" key="16">
    <source>
        <dbReference type="PROSITE" id="PS50112"/>
    </source>
</evidence>
<evidence type="ECO:0000259" key="17">
    <source>
        <dbReference type="PROSITE" id="PS50113"/>
    </source>
</evidence>
<comment type="subcellular location">
    <subcellularLocation>
        <location evidence="2">Membrane</location>
    </subcellularLocation>
</comment>
<dbReference type="AlphaFoldDB" id="A0A437PHY1"/>
<keyword evidence="4 12" id="KW-0597">Phosphoprotein</keyword>
<dbReference type="Gene3D" id="3.30.450.20">
    <property type="entry name" value="PAS domain"/>
    <property type="match status" value="2"/>
</dbReference>
<evidence type="ECO:0000313" key="18">
    <source>
        <dbReference type="EMBL" id="RVU21855.1"/>
    </source>
</evidence>
<evidence type="ECO:0000256" key="3">
    <source>
        <dbReference type="ARBA" id="ARBA00012438"/>
    </source>
</evidence>
<dbReference type="PROSITE" id="PS50110">
    <property type="entry name" value="RESPONSE_REGULATORY"/>
    <property type="match status" value="2"/>
</dbReference>
<dbReference type="InterPro" id="IPR001610">
    <property type="entry name" value="PAC"/>
</dbReference>
<keyword evidence="6" id="KW-0547">Nucleotide-binding</keyword>
<keyword evidence="9" id="KW-0902">Two-component regulatory system</keyword>
<dbReference type="FunFam" id="3.30.450.20:FF:000099">
    <property type="entry name" value="Sensory box sensor histidine kinase"/>
    <property type="match status" value="2"/>
</dbReference>
<dbReference type="InterPro" id="IPR000014">
    <property type="entry name" value="PAS"/>
</dbReference>
<dbReference type="CDD" id="cd00082">
    <property type="entry name" value="HisKA"/>
    <property type="match status" value="1"/>
</dbReference>
<evidence type="ECO:0000256" key="11">
    <source>
        <dbReference type="ARBA" id="ARBA00023306"/>
    </source>
</evidence>
<dbReference type="Gene3D" id="3.30.565.10">
    <property type="entry name" value="Histidine kinase-like ATPase, C-terminal domain"/>
    <property type="match status" value="1"/>
</dbReference>
<feature type="domain" description="PAS" evidence="16">
    <location>
        <begin position="136"/>
        <end position="206"/>
    </location>
</feature>
<feature type="domain" description="Histidine kinase" evidence="14">
    <location>
        <begin position="279"/>
        <end position="501"/>
    </location>
</feature>
<reference evidence="18 19" key="1">
    <citation type="submission" date="2019-01" db="EMBL/GenBank/DDBJ databases">
        <authorList>
            <person name="Chen W.-M."/>
        </authorList>
    </citation>
    <scope>NUCLEOTIDE SEQUENCE [LARGE SCALE GENOMIC DNA]</scope>
    <source>
        <strain evidence="18 19">TER-1</strain>
    </source>
</reference>
<keyword evidence="10" id="KW-0472">Membrane</keyword>
<sequence length="792" mass="87936">MTGDPTESLRADDYRNLAESLPQLAWIADAGGDLLWYNQRWYDYTGTTLEEMRGSGWRKVHHPDHLARVEARFRRAFESGEPWEDTFPLRSRDGSYQWFLSRAQPWRDAAGAIVRWYGTNTDISRRRATEERLRHSQERFRALVDSAAAIIWSTDAAGALAPGQWRWTAYTGQSDEEAQGWGWIEALHPDDRARAAEVWSRAVETRTIYEVEYRMRRRDGAWRHMDVRAAPVKGEDGTIREWVGMHADITERKEAEAAVEQARQAAEAANRAKSQFIANMSHELRTPLSAVIGYSEMLGEELEDLGQAALLPDLRKIEASARHLLGLINDVLDISKIEAGRMTVAAEDFSVDAMVGDVVAATESLVAKKRNRLVLDLADDLGAMHQDQTKIRQCLVNLLGNAAKFTEDGTVTLRARRDTDEGADRITFSVIDTGIGLTQEQIGRLFERFSQADESTTRQFGGTGLGLAITRAFCQRMGGDIAVTSTHGEGSAFTIRLPVVLVDGDGEASDQEVAATLAEAAEAERHDVVLLVDDDPAARDLLSRFLEREGFRVRTASDGRAGLTLARALKPRAILLDIEMPRMDGWSVLHAIRSDPDLAGTPVIMTSVVNEQGLGRALGATDYLVKPIDWDHLKEVMDRYRSPGTAGTVLLVDDDADARDRLRRSLARDGWTVHEAENGAIALERLDEERPSLILLDLMMPVMDGFAFLSRLRARPDGDVPVVVLTAKDITPEERERLGRDTERVIVKGSVSLGEIGRHLRTIYAVQNQEPVPAALQGLIDELEARTGPPGG</sequence>
<keyword evidence="11" id="KW-0131">Cell cycle</keyword>
<name>A0A437PHY1_9HYPH</name>
<dbReference type="Gene3D" id="3.40.50.2300">
    <property type="match status" value="2"/>
</dbReference>
<dbReference type="Pfam" id="PF02518">
    <property type="entry name" value="HATPase_c"/>
    <property type="match status" value="1"/>
</dbReference>
<proteinExistence type="predicted"/>
<dbReference type="Proteomes" id="UP000286997">
    <property type="component" value="Unassembled WGS sequence"/>
</dbReference>
<evidence type="ECO:0000256" key="12">
    <source>
        <dbReference type="PROSITE-ProRule" id="PRU00169"/>
    </source>
</evidence>
<evidence type="ECO:0000259" key="15">
    <source>
        <dbReference type="PROSITE" id="PS50110"/>
    </source>
</evidence>
<evidence type="ECO:0000256" key="1">
    <source>
        <dbReference type="ARBA" id="ARBA00000085"/>
    </source>
</evidence>
<comment type="catalytic activity">
    <reaction evidence="1">
        <text>ATP + protein L-histidine = ADP + protein N-phospho-L-histidine.</text>
        <dbReference type="EC" id="2.7.13.3"/>
    </reaction>
</comment>
<dbReference type="InterPro" id="IPR000700">
    <property type="entry name" value="PAS-assoc_C"/>
</dbReference>
<dbReference type="InterPro" id="IPR004358">
    <property type="entry name" value="Sig_transdc_His_kin-like_C"/>
</dbReference>
<dbReference type="SUPFAM" id="SSF55874">
    <property type="entry name" value="ATPase domain of HSP90 chaperone/DNA topoisomerase II/histidine kinase"/>
    <property type="match status" value="1"/>
</dbReference>
<evidence type="ECO:0000256" key="9">
    <source>
        <dbReference type="ARBA" id="ARBA00023012"/>
    </source>
</evidence>
<keyword evidence="7 18" id="KW-0418">Kinase</keyword>